<protein>
    <submittedName>
        <fullName evidence="1">Uncharacterized protein</fullName>
    </submittedName>
</protein>
<reference evidence="1" key="1">
    <citation type="submission" date="2022-06" db="EMBL/GenBank/DDBJ databases">
        <title>Natrinema sp. a new haloarchaeum isolate from saline soil.</title>
        <authorList>
            <person name="Strakova D."/>
            <person name="Galisteo C."/>
            <person name="Sanchez-Porro C."/>
            <person name="Ventosa A."/>
        </authorList>
    </citation>
    <scope>NUCLEOTIDE SEQUENCE</scope>
    <source>
        <strain evidence="1">S1CR25-10</strain>
    </source>
</reference>
<comment type="caution">
    <text evidence="1">The sequence shown here is derived from an EMBL/GenBank/DDBJ whole genome shotgun (WGS) entry which is preliminary data.</text>
</comment>
<evidence type="ECO:0000313" key="2">
    <source>
        <dbReference type="Proteomes" id="UP001154061"/>
    </source>
</evidence>
<organism evidence="1 2">
    <name type="scientific">Natrinema salsiterrestre</name>
    <dbReference type="NCBI Taxonomy" id="2950540"/>
    <lineage>
        <taxon>Archaea</taxon>
        <taxon>Methanobacteriati</taxon>
        <taxon>Methanobacteriota</taxon>
        <taxon>Stenosarchaea group</taxon>
        <taxon>Halobacteria</taxon>
        <taxon>Halobacteriales</taxon>
        <taxon>Natrialbaceae</taxon>
        <taxon>Natrinema</taxon>
    </lineage>
</organism>
<name>A0A9Q4Q5R7_9EURY</name>
<sequence>MDLNVGGRMYGITTGGYASAIPTDAIHQLEEATHYTRTYRGGFPAEELDLAAIFTTGICLEEPIFTVQFGRAGPSDDRPTYQAVGKGVDSLQHAEDNISKLSQEIEEEFDESSEFSTHRPLIRAHTDLQDGSVLYAESYYHTHNAESVKRFELVVFHPDIPFNADRYDEIHEVSPARPPSYIEEGNISTGSGFGVINYEPQNVKETAGIESDVTDKVSVDNPIREHSRSIERPWNAFESPNRLYAESYLYDNMDEALITALRAASPEIIEPVFYRMEVS</sequence>
<keyword evidence="2" id="KW-1185">Reference proteome</keyword>
<accession>A0A9Q4Q5R7</accession>
<dbReference type="EMBL" id="JAMQOT010000015">
    <property type="protein sequence ID" value="MDF9748428.1"/>
    <property type="molecule type" value="Genomic_DNA"/>
</dbReference>
<evidence type="ECO:0000313" key="1">
    <source>
        <dbReference type="EMBL" id="MDF9748428.1"/>
    </source>
</evidence>
<dbReference type="AlphaFoldDB" id="A0A9Q4Q5R7"/>
<gene>
    <name evidence="1" type="ORF">NDI89_22955</name>
</gene>
<dbReference type="RefSeq" id="WP_277525136.1">
    <property type="nucleotide sequence ID" value="NZ_JAMQOT010000015.1"/>
</dbReference>
<proteinExistence type="predicted"/>
<dbReference type="Proteomes" id="UP001154061">
    <property type="component" value="Unassembled WGS sequence"/>
</dbReference>